<evidence type="ECO:0000313" key="2">
    <source>
        <dbReference type="EMBL" id="EDW11309.2"/>
    </source>
</evidence>
<sequence>MNSDYPSDCTASCEASCTRGRKIFSPRVELQLDPNYENFIVHELEDRSQSVPQYFTNQWDVEMADNTMKNNTWEIDQSIRSDQKYEDYDLQDNQPEMNKNYFEANDIYDPEDNHPEIKKKSTVLVLVVNSAAIYPNDNNPSPAPSNFGHQTEQYIPERQNDARAARANHQDLRPCCGQRPINGQRDHAPQNSFQNQPQDQDLCSCQDGNEECYGENSNAMDCQCEPMCDCDCNCDSGGGQVTNQMGQVINELGQVTNGLGPVTTEMGYALLNLLEQHRAAAEQKAKTKTTTNRKATSQKRRAHKTTNQKSASRKAADMKGTFYNRFSTPPFVIEPKPRCYFIRGPVCCNTCNTCNSCNSCRCCYQY</sequence>
<feature type="region of interest" description="Disordered" evidence="1">
    <location>
        <begin position="281"/>
        <end position="315"/>
    </location>
</feature>
<name>B4KI27_DROMO</name>
<feature type="compositionally biased region" description="Polar residues" evidence="1">
    <location>
        <begin position="189"/>
        <end position="199"/>
    </location>
</feature>
<dbReference type="AlphaFoldDB" id="B4KI27"/>
<evidence type="ECO:0000313" key="3">
    <source>
        <dbReference type="Proteomes" id="UP000009192"/>
    </source>
</evidence>
<dbReference type="OrthoDB" id="7873150at2759"/>
<dbReference type="HOGENOM" id="CLU_1112317_0_0_1"/>
<evidence type="ECO:0000256" key="1">
    <source>
        <dbReference type="SAM" id="MobiDB-lite"/>
    </source>
</evidence>
<dbReference type="Proteomes" id="UP000009192">
    <property type="component" value="Unassembled WGS sequence"/>
</dbReference>
<keyword evidence="3" id="KW-1185">Reference proteome</keyword>
<dbReference type="InParanoid" id="B4KI27"/>
<gene>
    <name evidence="2" type="primary">Dmoj\GI14662</name>
    <name evidence="2" type="ORF">Dmoj_GI14662</name>
</gene>
<feature type="compositionally biased region" description="Basic residues" evidence="1">
    <location>
        <begin position="296"/>
        <end position="306"/>
    </location>
</feature>
<accession>B4KI27</accession>
<dbReference type="EMBL" id="CH933807">
    <property type="protein sequence ID" value="EDW11309.2"/>
    <property type="molecule type" value="Genomic_DNA"/>
</dbReference>
<reference evidence="2 3" key="1">
    <citation type="journal article" date="2007" name="Nature">
        <title>Evolution of genes and genomes on the Drosophila phylogeny.</title>
        <authorList>
            <consortium name="Drosophila 12 Genomes Consortium"/>
            <person name="Clark A.G."/>
            <person name="Eisen M.B."/>
            <person name="Smith D.R."/>
            <person name="Bergman C.M."/>
            <person name="Oliver B."/>
            <person name="Markow T.A."/>
            <person name="Kaufman T.C."/>
            <person name="Kellis M."/>
            <person name="Gelbart W."/>
            <person name="Iyer V.N."/>
            <person name="Pollard D.A."/>
            <person name="Sackton T.B."/>
            <person name="Larracuente A.M."/>
            <person name="Singh N.D."/>
            <person name="Abad J.P."/>
            <person name="Abt D.N."/>
            <person name="Adryan B."/>
            <person name="Aguade M."/>
            <person name="Akashi H."/>
            <person name="Anderson W.W."/>
            <person name="Aquadro C.F."/>
            <person name="Ardell D.H."/>
            <person name="Arguello R."/>
            <person name="Artieri C.G."/>
            <person name="Barbash D.A."/>
            <person name="Barker D."/>
            <person name="Barsanti P."/>
            <person name="Batterham P."/>
            <person name="Batzoglou S."/>
            <person name="Begun D."/>
            <person name="Bhutkar A."/>
            <person name="Blanco E."/>
            <person name="Bosak S.A."/>
            <person name="Bradley R.K."/>
            <person name="Brand A.D."/>
            <person name="Brent M.R."/>
            <person name="Brooks A.N."/>
            <person name="Brown R.H."/>
            <person name="Butlin R.K."/>
            <person name="Caggese C."/>
            <person name="Calvi B.R."/>
            <person name="Bernardo de Carvalho A."/>
            <person name="Caspi A."/>
            <person name="Castrezana S."/>
            <person name="Celniker S.E."/>
            <person name="Chang J.L."/>
            <person name="Chapple C."/>
            <person name="Chatterji S."/>
            <person name="Chinwalla A."/>
            <person name="Civetta A."/>
            <person name="Clifton S.W."/>
            <person name="Comeron J.M."/>
            <person name="Costello J.C."/>
            <person name="Coyne J.A."/>
            <person name="Daub J."/>
            <person name="David R.G."/>
            <person name="Delcher A.L."/>
            <person name="Delehaunty K."/>
            <person name="Do C.B."/>
            <person name="Ebling H."/>
            <person name="Edwards K."/>
            <person name="Eickbush T."/>
            <person name="Evans J.D."/>
            <person name="Filipski A."/>
            <person name="Findeiss S."/>
            <person name="Freyhult E."/>
            <person name="Fulton L."/>
            <person name="Fulton R."/>
            <person name="Garcia A.C."/>
            <person name="Gardiner A."/>
            <person name="Garfield D.A."/>
            <person name="Garvin B.E."/>
            <person name="Gibson G."/>
            <person name="Gilbert D."/>
            <person name="Gnerre S."/>
            <person name="Godfrey J."/>
            <person name="Good R."/>
            <person name="Gotea V."/>
            <person name="Gravely B."/>
            <person name="Greenberg A.J."/>
            <person name="Griffiths-Jones S."/>
            <person name="Gross S."/>
            <person name="Guigo R."/>
            <person name="Gustafson E.A."/>
            <person name="Haerty W."/>
            <person name="Hahn M.W."/>
            <person name="Halligan D.L."/>
            <person name="Halpern A.L."/>
            <person name="Halter G.M."/>
            <person name="Han M.V."/>
            <person name="Heger A."/>
            <person name="Hillier L."/>
            <person name="Hinrichs A.S."/>
            <person name="Holmes I."/>
            <person name="Hoskins R.A."/>
            <person name="Hubisz M.J."/>
            <person name="Hultmark D."/>
            <person name="Huntley M.A."/>
            <person name="Jaffe D.B."/>
            <person name="Jagadeeshan S."/>
            <person name="Jeck W.R."/>
            <person name="Johnson J."/>
            <person name="Jones C.D."/>
            <person name="Jordan W.C."/>
            <person name="Karpen G.H."/>
            <person name="Kataoka E."/>
            <person name="Keightley P.D."/>
            <person name="Kheradpour P."/>
            <person name="Kirkness E.F."/>
            <person name="Koerich L.B."/>
            <person name="Kristiansen K."/>
            <person name="Kudrna D."/>
            <person name="Kulathinal R.J."/>
            <person name="Kumar S."/>
            <person name="Kwok R."/>
            <person name="Lander E."/>
            <person name="Langley C.H."/>
            <person name="Lapoint R."/>
            <person name="Lazzaro B.P."/>
            <person name="Lee S.J."/>
            <person name="Levesque L."/>
            <person name="Li R."/>
            <person name="Lin C.F."/>
            <person name="Lin M.F."/>
            <person name="Lindblad-Toh K."/>
            <person name="Llopart A."/>
            <person name="Long M."/>
            <person name="Low L."/>
            <person name="Lozovsky E."/>
            <person name="Lu J."/>
            <person name="Luo M."/>
            <person name="Machado C.A."/>
            <person name="Makalowski W."/>
            <person name="Marzo M."/>
            <person name="Matsuda M."/>
            <person name="Matzkin L."/>
            <person name="McAllister B."/>
            <person name="McBride C.S."/>
            <person name="McKernan B."/>
            <person name="McKernan K."/>
            <person name="Mendez-Lago M."/>
            <person name="Minx P."/>
            <person name="Mollenhauer M.U."/>
            <person name="Montooth K."/>
            <person name="Mount S.M."/>
            <person name="Mu X."/>
            <person name="Myers E."/>
            <person name="Negre B."/>
            <person name="Newfeld S."/>
            <person name="Nielsen R."/>
            <person name="Noor M.A."/>
            <person name="O'Grady P."/>
            <person name="Pachter L."/>
            <person name="Papaceit M."/>
            <person name="Parisi M.J."/>
            <person name="Parisi M."/>
            <person name="Parts L."/>
            <person name="Pedersen J.S."/>
            <person name="Pesole G."/>
            <person name="Phillippy A.M."/>
            <person name="Ponting C.P."/>
            <person name="Pop M."/>
            <person name="Porcelli D."/>
            <person name="Powell J.R."/>
            <person name="Prohaska S."/>
            <person name="Pruitt K."/>
            <person name="Puig M."/>
            <person name="Quesneville H."/>
            <person name="Ram K.R."/>
            <person name="Rand D."/>
            <person name="Rasmussen M.D."/>
            <person name="Reed L.K."/>
            <person name="Reenan R."/>
            <person name="Reily A."/>
            <person name="Remington K.A."/>
            <person name="Rieger T.T."/>
            <person name="Ritchie M.G."/>
            <person name="Robin C."/>
            <person name="Rogers Y.H."/>
            <person name="Rohde C."/>
            <person name="Rozas J."/>
            <person name="Rubenfield M.J."/>
            <person name="Ruiz A."/>
            <person name="Russo S."/>
            <person name="Salzberg S.L."/>
            <person name="Sanchez-Gracia A."/>
            <person name="Saranga D.J."/>
            <person name="Sato H."/>
            <person name="Schaeffer S.W."/>
            <person name="Schatz M.C."/>
            <person name="Schlenke T."/>
            <person name="Schwartz R."/>
            <person name="Segarra C."/>
            <person name="Singh R.S."/>
            <person name="Sirot L."/>
            <person name="Sirota M."/>
            <person name="Sisneros N.B."/>
            <person name="Smith C.D."/>
            <person name="Smith T.F."/>
            <person name="Spieth J."/>
            <person name="Stage D.E."/>
            <person name="Stark A."/>
            <person name="Stephan W."/>
            <person name="Strausberg R.L."/>
            <person name="Strempel S."/>
            <person name="Sturgill D."/>
            <person name="Sutton G."/>
            <person name="Sutton G.G."/>
            <person name="Tao W."/>
            <person name="Teichmann S."/>
            <person name="Tobari Y.N."/>
            <person name="Tomimura Y."/>
            <person name="Tsolas J.M."/>
            <person name="Valente V.L."/>
            <person name="Venter E."/>
            <person name="Venter J.C."/>
            <person name="Vicario S."/>
            <person name="Vieira F.G."/>
            <person name="Vilella A.J."/>
            <person name="Villasante A."/>
            <person name="Walenz B."/>
            <person name="Wang J."/>
            <person name="Wasserman M."/>
            <person name="Watts T."/>
            <person name="Wilson D."/>
            <person name="Wilson R.K."/>
            <person name="Wing R.A."/>
            <person name="Wolfner M.F."/>
            <person name="Wong A."/>
            <person name="Wong G.K."/>
            <person name="Wu C.I."/>
            <person name="Wu G."/>
            <person name="Yamamoto D."/>
            <person name="Yang H.P."/>
            <person name="Yang S.P."/>
            <person name="Yorke J.A."/>
            <person name="Yoshida K."/>
            <person name="Zdobnov E."/>
            <person name="Zhang P."/>
            <person name="Zhang Y."/>
            <person name="Zimin A.V."/>
            <person name="Baldwin J."/>
            <person name="Abdouelleil A."/>
            <person name="Abdulkadir J."/>
            <person name="Abebe A."/>
            <person name="Abera B."/>
            <person name="Abreu J."/>
            <person name="Acer S.C."/>
            <person name="Aftuck L."/>
            <person name="Alexander A."/>
            <person name="An P."/>
            <person name="Anderson E."/>
            <person name="Anderson S."/>
            <person name="Arachi H."/>
            <person name="Azer M."/>
            <person name="Bachantsang P."/>
            <person name="Barry A."/>
            <person name="Bayul T."/>
            <person name="Berlin A."/>
            <person name="Bessette D."/>
            <person name="Bloom T."/>
            <person name="Blye J."/>
            <person name="Boguslavskiy L."/>
            <person name="Bonnet C."/>
            <person name="Boukhgalter B."/>
            <person name="Bourzgui I."/>
            <person name="Brown A."/>
            <person name="Cahill P."/>
            <person name="Channer S."/>
            <person name="Cheshatsang Y."/>
            <person name="Chuda L."/>
            <person name="Citroen M."/>
            <person name="Collymore A."/>
            <person name="Cooke P."/>
            <person name="Costello M."/>
            <person name="D'Aco K."/>
            <person name="Daza R."/>
            <person name="De Haan G."/>
            <person name="DeGray S."/>
            <person name="DeMaso C."/>
            <person name="Dhargay N."/>
            <person name="Dooley K."/>
            <person name="Dooley E."/>
            <person name="Doricent M."/>
            <person name="Dorje P."/>
            <person name="Dorjee K."/>
            <person name="Dupes A."/>
            <person name="Elong R."/>
            <person name="Falk J."/>
            <person name="Farina A."/>
            <person name="Faro S."/>
            <person name="Ferguson D."/>
            <person name="Fisher S."/>
            <person name="Foley C.D."/>
            <person name="Franke A."/>
            <person name="Friedrich D."/>
            <person name="Gadbois L."/>
            <person name="Gearin G."/>
            <person name="Gearin C.R."/>
            <person name="Giannoukos G."/>
            <person name="Goode T."/>
            <person name="Graham J."/>
            <person name="Grandbois E."/>
            <person name="Grewal S."/>
            <person name="Gyaltsen K."/>
            <person name="Hafez N."/>
            <person name="Hagos B."/>
            <person name="Hall J."/>
            <person name="Henson C."/>
            <person name="Hollinger A."/>
            <person name="Honan T."/>
            <person name="Huard M.D."/>
            <person name="Hughes L."/>
            <person name="Hurhula B."/>
            <person name="Husby M.E."/>
            <person name="Kamat A."/>
            <person name="Kanga B."/>
            <person name="Kashin S."/>
            <person name="Khazanovich D."/>
            <person name="Kisner P."/>
            <person name="Lance K."/>
            <person name="Lara M."/>
            <person name="Lee W."/>
            <person name="Lennon N."/>
            <person name="Letendre F."/>
            <person name="LeVine R."/>
            <person name="Lipovsky A."/>
            <person name="Liu X."/>
            <person name="Liu J."/>
            <person name="Liu S."/>
            <person name="Lokyitsang T."/>
            <person name="Lokyitsang Y."/>
            <person name="Lubonja R."/>
            <person name="Lui A."/>
            <person name="MacDonald P."/>
            <person name="Magnisalis V."/>
            <person name="Maru K."/>
            <person name="Matthews C."/>
            <person name="McCusker W."/>
            <person name="McDonough S."/>
            <person name="Mehta T."/>
            <person name="Meldrim J."/>
            <person name="Meneus L."/>
            <person name="Mihai O."/>
            <person name="Mihalev A."/>
            <person name="Mihova T."/>
            <person name="Mittelman R."/>
            <person name="Mlenga V."/>
            <person name="Montmayeur A."/>
            <person name="Mulrain L."/>
            <person name="Navidi A."/>
            <person name="Naylor J."/>
            <person name="Negash T."/>
            <person name="Nguyen T."/>
            <person name="Nguyen N."/>
            <person name="Nicol R."/>
            <person name="Norbu C."/>
            <person name="Norbu N."/>
            <person name="Novod N."/>
            <person name="O'Neill B."/>
            <person name="Osman S."/>
            <person name="Markiewicz E."/>
            <person name="Oyono O.L."/>
            <person name="Patti C."/>
            <person name="Phunkhang P."/>
            <person name="Pierre F."/>
            <person name="Priest M."/>
            <person name="Raghuraman S."/>
            <person name="Rege F."/>
            <person name="Reyes R."/>
            <person name="Rise C."/>
            <person name="Rogov P."/>
            <person name="Ross K."/>
            <person name="Ryan E."/>
            <person name="Settipalli S."/>
            <person name="Shea T."/>
            <person name="Sherpa N."/>
            <person name="Shi L."/>
            <person name="Shih D."/>
            <person name="Sparrow T."/>
            <person name="Spaulding J."/>
            <person name="Stalker J."/>
            <person name="Stange-Thomann N."/>
            <person name="Stavropoulos S."/>
            <person name="Stone C."/>
            <person name="Strader C."/>
            <person name="Tesfaye S."/>
            <person name="Thomson T."/>
            <person name="Thoulutsang Y."/>
            <person name="Thoulutsang D."/>
            <person name="Topham K."/>
            <person name="Topping I."/>
            <person name="Tsamla T."/>
            <person name="Vassiliev H."/>
            <person name="Vo A."/>
            <person name="Wangchuk T."/>
            <person name="Wangdi T."/>
            <person name="Weiand M."/>
            <person name="Wilkinson J."/>
            <person name="Wilson A."/>
            <person name="Yadav S."/>
            <person name="Young G."/>
            <person name="Yu Q."/>
            <person name="Zembek L."/>
            <person name="Zhong D."/>
            <person name="Zimmer A."/>
            <person name="Zwirko Z."/>
            <person name="Jaffe D.B."/>
            <person name="Alvarez P."/>
            <person name="Brockman W."/>
            <person name="Butler J."/>
            <person name="Chin C."/>
            <person name="Gnerre S."/>
            <person name="Grabherr M."/>
            <person name="Kleber M."/>
            <person name="Mauceli E."/>
            <person name="MacCallum I."/>
        </authorList>
    </citation>
    <scope>NUCLEOTIDE SEQUENCE [LARGE SCALE GENOMIC DNA]</scope>
    <source>
        <strain evidence="3">Tucson 15081-1352.22</strain>
    </source>
</reference>
<protein>
    <submittedName>
        <fullName evidence="2">Uncharacterized protein</fullName>
    </submittedName>
</protein>
<proteinExistence type="predicted"/>
<dbReference type="KEGG" id="dmo:Dmoj_GI14662"/>
<feature type="region of interest" description="Disordered" evidence="1">
    <location>
        <begin position="178"/>
        <end position="199"/>
    </location>
</feature>
<organism evidence="2 3">
    <name type="scientific">Drosophila mojavensis</name>
    <name type="common">Fruit fly</name>
    <dbReference type="NCBI Taxonomy" id="7230"/>
    <lineage>
        <taxon>Eukaryota</taxon>
        <taxon>Metazoa</taxon>
        <taxon>Ecdysozoa</taxon>
        <taxon>Arthropoda</taxon>
        <taxon>Hexapoda</taxon>
        <taxon>Insecta</taxon>
        <taxon>Pterygota</taxon>
        <taxon>Neoptera</taxon>
        <taxon>Endopterygota</taxon>
        <taxon>Diptera</taxon>
        <taxon>Brachycera</taxon>
        <taxon>Muscomorpha</taxon>
        <taxon>Ephydroidea</taxon>
        <taxon>Drosophilidae</taxon>
        <taxon>Drosophila</taxon>
    </lineage>
</organism>